<reference evidence="3" key="1">
    <citation type="submission" date="2024-03" db="EMBL/GenBank/DDBJ databases">
        <authorList>
            <consortium name="ELIXIR-Norway"/>
            <consortium name="Elixir Norway"/>
        </authorList>
    </citation>
    <scope>NUCLEOTIDE SEQUENCE</scope>
</reference>
<evidence type="ECO:0000256" key="1">
    <source>
        <dbReference type="ARBA" id="ARBA00022737"/>
    </source>
</evidence>
<organism evidence="3 4">
    <name type="scientific">Sphagnum jensenii</name>
    <dbReference type="NCBI Taxonomy" id="128206"/>
    <lineage>
        <taxon>Eukaryota</taxon>
        <taxon>Viridiplantae</taxon>
        <taxon>Streptophyta</taxon>
        <taxon>Embryophyta</taxon>
        <taxon>Bryophyta</taxon>
        <taxon>Sphagnophytina</taxon>
        <taxon>Sphagnopsida</taxon>
        <taxon>Sphagnales</taxon>
        <taxon>Sphagnaceae</taxon>
        <taxon>Sphagnum</taxon>
    </lineage>
</organism>
<name>A0ABP1B5B5_9BRYO</name>
<dbReference type="PROSITE" id="PS51375">
    <property type="entry name" value="PPR"/>
    <property type="match status" value="3"/>
</dbReference>
<dbReference type="InterPro" id="IPR002885">
    <property type="entry name" value="PPR_rpt"/>
</dbReference>
<keyword evidence="1" id="KW-0677">Repeat</keyword>
<dbReference type="Pfam" id="PF13041">
    <property type="entry name" value="PPR_2"/>
    <property type="match status" value="1"/>
</dbReference>
<evidence type="ECO:0000313" key="3">
    <source>
        <dbReference type="EMBL" id="CAK9870241.1"/>
    </source>
</evidence>
<evidence type="ECO:0000313" key="4">
    <source>
        <dbReference type="Proteomes" id="UP001497522"/>
    </source>
</evidence>
<feature type="repeat" description="PPR" evidence="2">
    <location>
        <begin position="47"/>
        <end position="81"/>
    </location>
</feature>
<protein>
    <recommendedName>
        <fullName evidence="5">Pentatricopeptide repeat-containing protein</fullName>
    </recommendedName>
</protein>
<dbReference type="NCBIfam" id="TIGR00756">
    <property type="entry name" value="PPR"/>
    <property type="match status" value="1"/>
</dbReference>
<evidence type="ECO:0000256" key="2">
    <source>
        <dbReference type="PROSITE-ProRule" id="PRU00708"/>
    </source>
</evidence>
<gene>
    <name evidence="3" type="ORF">CSSPJE1EN2_LOCUS12978</name>
</gene>
<accession>A0ABP1B5B5</accession>
<dbReference type="EMBL" id="OZ023720">
    <property type="protein sequence ID" value="CAK9870241.1"/>
    <property type="molecule type" value="Genomic_DNA"/>
</dbReference>
<dbReference type="InterPro" id="IPR011990">
    <property type="entry name" value="TPR-like_helical_dom_sf"/>
</dbReference>
<feature type="repeat" description="PPR" evidence="2">
    <location>
        <begin position="82"/>
        <end position="111"/>
    </location>
</feature>
<dbReference type="InterPro" id="IPR046960">
    <property type="entry name" value="PPR_At4g14850-like_plant"/>
</dbReference>
<feature type="repeat" description="PPR" evidence="2">
    <location>
        <begin position="12"/>
        <end position="46"/>
    </location>
</feature>
<evidence type="ECO:0008006" key="5">
    <source>
        <dbReference type="Google" id="ProtNLM"/>
    </source>
</evidence>
<proteinExistence type="predicted"/>
<keyword evidence="4" id="KW-1185">Reference proteome</keyword>
<dbReference type="Gene3D" id="1.25.40.10">
    <property type="entry name" value="Tetratricopeptide repeat domain"/>
    <property type="match status" value="1"/>
</dbReference>
<dbReference type="Pfam" id="PF01535">
    <property type="entry name" value="PPR"/>
    <property type="match status" value="1"/>
</dbReference>
<dbReference type="Proteomes" id="UP001497522">
    <property type="component" value="Chromosome 19"/>
</dbReference>
<dbReference type="PANTHER" id="PTHR47926">
    <property type="entry name" value="PENTATRICOPEPTIDE REPEAT-CONTAINING PROTEIN"/>
    <property type="match status" value="1"/>
</dbReference>
<sequence length="111" mass="12435">MVAMAPGIVQLNIFAWNQKLTKDVKDGQLEKAMQLFQQMQQGAMSPDKFTFVQVIKACAGLGRLQDGRLVHKQLIQSGYKSDVFVCNSLVDMYAKCGSIEEAWTVFEKMPS</sequence>